<accession>A0ABS8VCD5</accession>
<evidence type="ECO:0000313" key="2">
    <source>
        <dbReference type="Proteomes" id="UP000823775"/>
    </source>
</evidence>
<evidence type="ECO:0000313" key="1">
    <source>
        <dbReference type="EMBL" id="MCD9644923.1"/>
    </source>
</evidence>
<dbReference type="Proteomes" id="UP000823775">
    <property type="component" value="Unassembled WGS sequence"/>
</dbReference>
<gene>
    <name evidence="1" type="ORF">HAX54_033454</name>
</gene>
<organism evidence="1 2">
    <name type="scientific">Datura stramonium</name>
    <name type="common">Jimsonweed</name>
    <name type="synonym">Common thornapple</name>
    <dbReference type="NCBI Taxonomy" id="4076"/>
    <lineage>
        <taxon>Eukaryota</taxon>
        <taxon>Viridiplantae</taxon>
        <taxon>Streptophyta</taxon>
        <taxon>Embryophyta</taxon>
        <taxon>Tracheophyta</taxon>
        <taxon>Spermatophyta</taxon>
        <taxon>Magnoliopsida</taxon>
        <taxon>eudicotyledons</taxon>
        <taxon>Gunneridae</taxon>
        <taxon>Pentapetalae</taxon>
        <taxon>asterids</taxon>
        <taxon>lamiids</taxon>
        <taxon>Solanales</taxon>
        <taxon>Solanaceae</taxon>
        <taxon>Solanoideae</taxon>
        <taxon>Datureae</taxon>
        <taxon>Datura</taxon>
    </lineage>
</organism>
<keyword evidence="2" id="KW-1185">Reference proteome</keyword>
<reference evidence="1 2" key="1">
    <citation type="journal article" date="2021" name="BMC Genomics">
        <title>Datura genome reveals duplications of psychoactive alkaloid biosynthetic genes and high mutation rate following tissue culture.</title>
        <authorList>
            <person name="Rajewski A."/>
            <person name="Carter-House D."/>
            <person name="Stajich J."/>
            <person name="Litt A."/>
        </authorList>
    </citation>
    <scope>NUCLEOTIDE SEQUENCE [LARGE SCALE GENOMIC DNA]</scope>
    <source>
        <strain evidence="1">AR-01</strain>
    </source>
</reference>
<sequence length="54" mass="5818">MGVGEMATALTPRHIGSSQIEIYDSPIYRQYKTFYSSSVPIMGGSLAVRGQPPA</sequence>
<protein>
    <submittedName>
        <fullName evidence="1">Uncharacterized protein</fullName>
    </submittedName>
</protein>
<proteinExistence type="predicted"/>
<name>A0ABS8VCD5_DATST</name>
<comment type="caution">
    <text evidence="1">The sequence shown here is derived from an EMBL/GenBank/DDBJ whole genome shotgun (WGS) entry which is preliminary data.</text>
</comment>
<dbReference type="EMBL" id="JACEIK010004282">
    <property type="protein sequence ID" value="MCD9644923.1"/>
    <property type="molecule type" value="Genomic_DNA"/>
</dbReference>
<feature type="non-terminal residue" evidence="1">
    <location>
        <position position="54"/>
    </location>
</feature>